<dbReference type="PANTHER" id="PTHR34555">
    <property type="entry name" value="INTEGRAL MEMBRANE HEMOLYSIN-III-LIKE PROTEIN"/>
    <property type="match status" value="1"/>
</dbReference>
<organism evidence="1 2">
    <name type="scientific">Adiantum capillus-veneris</name>
    <name type="common">Maidenhair fern</name>
    <dbReference type="NCBI Taxonomy" id="13818"/>
    <lineage>
        <taxon>Eukaryota</taxon>
        <taxon>Viridiplantae</taxon>
        <taxon>Streptophyta</taxon>
        <taxon>Embryophyta</taxon>
        <taxon>Tracheophyta</taxon>
        <taxon>Polypodiopsida</taxon>
        <taxon>Polypodiidae</taxon>
        <taxon>Polypodiales</taxon>
        <taxon>Pteridineae</taxon>
        <taxon>Pteridaceae</taxon>
        <taxon>Vittarioideae</taxon>
        <taxon>Adiantum</taxon>
    </lineage>
</organism>
<gene>
    <name evidence="1" type="ORF">GOP47_0005189</name>
</gene>
<protein>
    <submittedName>
        <fullName evidence="1">Uncharacterized protein</fullName>
    </submittedName>
</protein>
<comment type="caution">
    <text evidence="1">The sequence shown here is derived from an EMBL/GenBank/DDBJ whole genome shotgun (WGS) entry which is preliminary data.</text>
</comment>
<dbReference type="EMBL" id="JABFUD020000005">
    <property type="protein sequence ID" value="KAI5079710.1"/>
    <property type="molecule type" value="Genomic_DNA"/>
</dbReference>
<accession>A0A9D4V4M8</accession>
<keyword evidence="2" id="KW-1185">Reference proteome</keyword>
<dbReference type="AlphaFoldDB" id="A0A9D4V4M8"/>
<evidence type="ECO:0000313" key="1">
    <source>
        <dbReference type="EMBL" id="KAI5079710.1"/>
    </source>
</evidence>
<name>A0A9D4V4M8_ADICA</name>
<proteinExistence type="predicted"/>
<dbReference type="Proteomes" id="UP000886520">
    <property type="component" value="Chromosome 5"/>
</dbReference>
<sequence length="544" mass="58374">MVDHHGERSCEVLPQKVDTFSTPKIAPATPMQAWQKPLHRQESPDAVPSLSLGRNSAELKASYVHSHSSSPSIPPKCGVVASTPSFRPCSGSEQQEKLLSFSLSKYEESLDMATPLRNHMGPSSSHRVCAPAGVSKNLPIGSTAFPQDGHISSSVGVVDESTPHACKSEPATNDAEMVCKAEDSLSPYSPVPGEVANDAYKLYSKLFPSTSIGTVVCLLSSKDIDANSVLGQVVDCKKLPTSEGCGHKPLARKGYSHNEAPPVAGKKLKLTLNEEGVPSKRILSVKEEPVFEEPCDTHKLSSYGDAYPTGGVGSTWKGHSGPCNENVLKDFTFPRSLHMQPENMSTFLNSSIPSTDFNHIGYVGDYSEDVKPTIGLKPSTLSENAQLPASLPMLGTGEPSRLLASRVGAWESPARGNPSVDTDWGKFLALSATPTGNTDAAIMLPFQQRFRNLQAFLKQCDEADQTDRLQGLRSLSTAARSGYAVELETRAIHLSLEEGKELQRMRLLNVLGRSSENNLEELGATPHGPRLPVLGATLALSNAP</sequence>
<reference evidence="1 2" key="1">
    <citation type="submission" date="2021-01" db="EMBL/GenBank/DDBJ databases">
        <title>Adiantum capillus-veneris genome.</title>
        <authorList>
            <person name="Fang Y."/>
            <person name="Liao Q."/>
        </authorList>
    </citation>
    <scope>NUCLEOTIDE SEQUENCE [LARGE SCALE GENOMIC DNA]</scope>
    <source>
        <strain evidence="1">H3</strain>
        <tissue evidence="1">Leaf</tissue>
    </source>
</reference>
<evidence type="ECO:0000313" key="2">
    <source>
        <dbReference type="Proteomes" id="UP000886520"/>
    </source>
</evidence>
<dbReference type="PANTHER" id="PTHR34555:SF1">
    <property type="entry name" value="INTEGRAL MEMBRANE HEMOLYSIN-III-LIKE PROTEIN"/>
    <property type="match status" value="1"/>
</dbReference>
<dbReference type="OrthoDB" id="1925139at2759"/>